<evidence type="ECO:0000313" key="3">
    <source>
        <dbReference type="Proteomes" id="UP000245207"/>
    </source>
</evidence>
<organism evidence="2 3">
    <name type="scientific">Artemisia annua</name>
    <name type="common">Sweet wormwood</name>
    <dbReference type="NCBI Taxonomy" id="35608"/>
    <lineage>
        <taxon>Eukaryota</taxon>
        <taxon>Viridiplantae</taxon>
        <taxon>Streptophyta</taxon>
        <taxon>Embryophyta</taxon>
        <taxon>Tracheophyta</taxon>
        <taxon>Spermatophyta</taxon>
        <taxon>Magnoliopsida</taxon>
        <taxon>eudicotyledons</taxon>
        <taxon>Gunneridae</taxon>
        <taxon>Pentapetalae</taxon>
        <taxon>asterids</taxon>
        <taxon>campanulids</taxon>
        <taxon>Asterales</taxon>
        <taxon>Asteraceae</taxon>
        <taxon>Asteroideae</taxon>
        <taxon>Anthemideae</taxon>
        <taxon>Artemisiinae</taxon>
        <taxon>Artemisia</taxon>
    </lineage>
</organism>
<feature type="region of interest" description="Disordered" evidence="1">
    <location>
        <begin position="196"/>
        <end position="215"/>
    </location>
</feature>
<proteinExistence type="predicted"/>
<dbReference type="EMBL" id="PKPP01009492">
    <property type="protein sequence ID" value="PWA48125.1"/>
    <property type="molecule type" value="Genomic_DNA"/>
</dbReference>
<gene>
    <name evidence="2" type="ORF">CTI12_AA482930</name>
</gene>
<dbReference type="PANTHER" id="PTHR31182">
    <property type="entry name" value="C2 NT-TYPE DOMAIN-CONTAINING PROTEIN"/>
    <property type="match status" value="1"/>
</dbReference>
<evidence type="ECO:0000256" key="1">
    <source>
        <dbReference type="SAM" id="MobiDB-lite"/>
    </source>
</evidence>
<comment type="caution">
    <text evidence="2">The sequence shown here is derived from an EMBL/GenBank/DDBJ whole genome shotgun (WGS) entry which is preliminary data.</text>
</comment>
<dbReference type="Proteomes" id="UP000245207">
    <property type="component" value="Unassembled WGS sequence"/>
</dbReference>
<reference evidence="2 3" key="1">
    <citation type="journal article" date="2018" name="Mol. Plant">
        <title>The genome of Artemisia annua provides insight into the evolution of Asteraceae family and artemisinin biosynthesis.</title>
        <authorList>
            <person name="Shen Q."/>
            <person name="Zhang L."/>
            <person name="Liao Z."/>
            <person name="Wang S."/>
            <person name="Yan T."/>
            <person name="Shi P."/>
            <person name="Liu M."/>
            <person name="Fu X."/>
            <person name="Pan Q."/>
            <person name="Wang Y."/>
            <person name="Lv Z."/>
            <person name="Lu X."/>
            <person name="Zhang F."/>
            <person name="Jiang W."/>
            <person name="Ma Y."/>
            <person name="Chen M."/>
            <person name="Hao X."/>
            <person name="Li L."/>
            <person name="Tang Y."/>
            <person name="Lv G."/>
            <person name="Zhou Y."/>
            <person name="Sun X."/>
            <person name="Brodelius P.E."/>
            <person name="Rose J.K.C."/>
            <person name="Tang K."/>
        </authorList>
    </citation>
    <scope>NUCLEOTIDE SEQUENCE [LARGE SCALE GENOMIC DNA]</scope>
    <source>
        <strain evidence="3">cv. Huhao1</strain>
        <tissue evidence="2">Leaf</tissue>
    </source>
</reference>
<dbReference type="STRING" id="35608.A0A2U1LGI8"/>
<evidence type="ECO:0000313" key="2">
    <source>
        <dbReference type="EMBL" id="PWA48125.1"/>
    </source>
</evidence>
<dbReference type="OrthoDB" id="733571at2759"/>
<feature type="compositionally biased region" description="Acidic residues" evidence="1">
    <location>
        <begin position="75"/>
        <end position="93"/>
    </location>
</feature>
<name>A0A2U1LGI8_ARTAN</name>
<protein>
    <submittedName>
        <fullName evidence="2">EEIG1/EHBP1 N-terminal domain-containing protein</fullName>
    </submittedName>
</protein>
<dbReference type="AlphaFoldDB" id="A0A2U1LGI8"/>
<accession>A0A2U1LGI8</accession>
<sequence>MVVNMMKWVPWQPLSSAKFQTKIITPLVGDEPLGLKAGFKKVKIFRAFSPNRAKKSYCEEGSSDGKSSARSSDTFDSDSFDGTDETDSEEMENTDFTIKKSMSYENLANANHVGGSSAGDRIYYQSYNSNEDDLSVSTIDRKERQMQKRSIFTWRKRKLSLRSFKAKDEPLLKKDVREEGGDDIDFDRRLLTSSDESSYGWHRSDEGSTTSRSSVSEFGDDSFVVGKWDNTKLISRDGLMSLQTQVFFASIDQRSEQASGESACTSLVAIIATWFQNNHNQMPLKSELDNLVREGSSEWRDLCENEVYRKRFPDKHFDLETVLEAKTRNLEVVPEKSFVGFFQIEDGVFDFLDGAMSFDNIWDEISQNESNSNHVYIVSWNDHFFILKVERDAYYIVDTLGERLYEGCNQAYVLKFDKDTTIQKLPIDSQKSNEKLEHSLVSKGKESCKEYIKSFLAAIPLRELQSDVKKGLIAASSPLVHHRLQIEFHYTKCLEVNTNMSTIVV</sequence>
<keyword evidence="3" id="KW-1185">Reference proteome</keyword>
<feature type="region of interest" description="Disordered" evidence="1">
    <location>
        <begin position="55"/>
        <end position="93"/>
    </location>
</feature>
<dbReference type="PANTHER" id="PTHR31182:SF23">
    <property type="entry name" value="SPLICING FACTOR 3A SUBUNIT"/>
    <property type="match status" value="1"/>
</dbReference>
<feature type="compositionally biased region" description="Low complexity" evidence="1">
    <location>
        <begin position="64"/>
        <end position="74"/>
    </location>
</feature>